<dbReference type="InterPro" id="IPR011993">
    <property type="entry name" value="PH-like_dom_sf"/>
</dbReference>
<comment type="subcellular location">
    <subcellularLocation>
        <location evidence="3">Cytoplasm</location>
    </subcellularLocation>
</comment>
<dbReference type="GO" id="GO:0004452">
    <property type="term" value="F:isopentenyl-diphosphate delta-isomerase activity"/>
    <property type="evidence" value="ECO:0007669"/>
    <property type="project" value="UniProtKB-EC"/>
</dbReference>
<evidence type="ECO:0000256" key="3">
    <source>
        <dbReference type="ARBA" id="ARBA00004496"/>
    </source>
</evidence>
<feature type="region of interest" description="Disordered" evidence="19">
    <location>
        <begin position="455"/>
        <end position="475"/>
    </location>
</feature>
<dbReference type="PROSITE" id="PS51462">
    <property type="entry name" value="NUDIX"/>
    <property type="match status" value="1"/>
</dbReference>
<evidence type="ECO:0000256" key="1">
    <source>
        <dbReference type="ARBA" id="ARBA00000374"/>
    </source>
</evidence>
<dbReference type="Pfam" id="PF00293">
    <property type="entry name" value="NUDIX"/>
    <property type="match status" value="1"/>
</dbReference>
<keyword evidence="11 17" id="KW-0255">Endonuclease</keyword>
<evidence type="ECO:0000256" key="11">
    <source>
        <dbReference type="ARBA" id="ARBA00022759"/>
    </source>
</evidence>
<evidence type="ECO:0000259" key="20">
    <source>
        <dbReference type="PROSITE" id="PS50003"/>
    </source>
</evidence>
<keyword evidence="14 18" id="KW-0175">Coiled coil</keyword>
<evidence type="ECO:0000256" key="7">
    <source>
        <dbReference type="ARBA" id="ARBA00012057"/>
    </source>
</evidence>
<name>A0A8S1EXP9_9PELO</name>
<dbReference type="EMBL" id="CADEPM010000003">
    <property type="protein sequence ID" value="CAB3402791.1"/>
    <property type="molecule type" value="Genomic_DNA"/>
</dbReference>
<keyword evidence="25" id="KW-1185">Reference proteome</keyword>
<evidence type="ECO:0000256" key="12">
    <source>
        <dbReference type="ARBA" id="ARBA00022801"/>
    </source>
</evidence>
<dbReference type="Gene3D" id="1.10.220.20">
    <property type="match status" value="1"/>
</dbReference>
<keyword evidence="10" id="KW-0677">Repeat</keyword>
<comment type="domain">
    <text evidence="17">The VLRF1 domain mediates binding to the 60S ribosomal subunit.</text>
</comment>
<comment type="function">
    <text evidence="2">Catalyzes the 1,3-allylic rearrangement of the homoallylic substrate isopentenyl (IPP) to its highly electrophilic allylic isomer, dimethylallyl diphosphate (DMAPP).</text>
</comment>
<dbReference type="InterPro" id="IPR023394">
    <property type="entry name" value="Sec7_C_sf"/>
</dbReference>
<comment type="pathway">
    <text evidence="4">Isoprenoid biosynthesis; dimethylallyl diphosphate biosynthesis; dimethylallyl diphosphate from isopentenyl diphosphate: step 1/1.</text>
</comment>
<protein>
    <recommendedName>
        <fullName evidence="7">isopentenyl-diphosphate Delta-isomerase</fullName>
        <ecNumber evidence="7">5.3.3.2</ecNumber>
    </recommendedName>
</protein>
<dbReference type="InterPro" id="IPR035999">
    <property type="entry name" value="Sec7_dom_sf"/>
</dbReference>
<feature type="coiled-coil region" evidence="18">
    <location>
        <begin position="659"/>
        <end position="693"/>
    </location>
</feature>
<dbReference type="PROSITE" id="PS50190">
    <property type="entry name" value="SEC7"/>
    <property type="match status" value="1"/>
</dbReference>
<evidence type="ECO:0000259" key="22">
    <source>
        <dbReference type="PROSITE" id="PS51462"/>
    </source>
</evidence>
<dbReference type="GO" id="GO:0005085">
    <property type="term" value="F:guanyl-nucleotide exchange factor activity"/>
    <property type="evidence" value="ECO:0007669"/>
    <property type="project" value="InterPro"/>
</dbReference>
<dbReference type="Gene3D" id="2.30.29.30">
    <property type="entry name" value="Pleckstrin-homology domain (PH domain)/Phosphotyrosine-binding domain (PTB)"/>
    <property type="match status" value="1"/>
</dbReference>
<dbReference type="AlphaFoldDB" id="A0A8S1EXP9"/>
<dbReference type="GO" id="GO:0008299">
    <property type="term" value="P:isoprenoid biosynthetic process"/>
    <property type="evidence" value="ECO:0007669"/>
    <property type="project" value="UniProtKB-KW"/>
</dbReference>
<keyword evidence="8 17" id="KW-0963">Cytoplasm</keyword>
<feature type="domain" description="Nudix hydrolase" evidence="22">
    <location>
        <begin position="998"/>
        <end position="1144"/>
    </location>
</feature>
<dbReference type="Gene3D" id="1.10.1000.11">
    <property type="entry name" value="Arf Nucleotide-binding Site Opener,domain 2"/>
    <property type="match status" value="1"/>
</dbReference>
<dbReference type="InterPro" id="IPR000904">
    <property type="entry name" value="Sec7_dom"/>
</dbReference>
<keyword evidence="9 17" id="KW-0540">Nuclease</keyword>
<dbReference type="Gene3D" id="3.90.79.10">
    <property type="entry name" value="Nucleoside Triphosphate Pyrophosphohydrolase"/>
    <property type="match status" value="1"/>
</dbReference>
<evidence type="ECO:0000256" key="10">
    <source>
        <dbReference type="ARBA" id="ARBA00022737"/>
    </source>
</evidence>
<evidence type="ECO:0000256" key="15">
    <source>
        <dbReference type="ARBA" id="ARBA00023229"/>
    </source>
</evidence>
<dbReference type="SMART" id="SM00222">
    <property type="entry name" value="Sec7"/>
    <property type="match status" value="1"/>
</dbReference>
<evidence type="ECO:0000256" key="19">
    <source>
        <dbReference type="SAM" id="MobiDB-lite"/>
    </source>
</evidence>
<dbReference type="SMART" id="SM00233">
    <property type="entry name" value="PH"/>
    <property type="match status" value="1"/>
</dbReference>
<dbReference type="InterPro" id="IPR001849">
    <property type="entry name" value="PH_domain"/>
</dbReference>
<feature type="coiled-coil region" evidence="18">
    <location>
        <begin position="11"/>
        <end position="45"/>
    </location>
</feature>
<feature type="coiled-coil region" evidence="18">
    <location>
        <begin position="867"/>
        <end position="898"/>
    </location>
</feature>
<gene>
    <name evidence="24" type="ORF">CBOVIS_LOCUS5360</name>
</gene>
<dbReference type="PROSITE" id="PS50003">
    <property type="entry name" value="PH_DOMAIN"/>
    <property type="match status" value="1"/>
</dbReference>
<evidence type="ECO:0000256" key="6">
    <source>
        <dbReference type="ARBA" id="ARBA00009262"/>
    </source>
</evidence>
<dbReference type="GO" id="GO:0036503">
    <property type="term" value="P:ERAD pathway"/>
    <property type="evidence" value="ECO:0007669"/>
    <property type="project" value="TreeGrafter"/>
</dbReference>
<dbReference type="InterPro" id="IPR013087">
    <property type="entry name" value="Znf_C2H2_type"/>
</dbReference>
<dbReference type="CDD" id="cd00171">
    <property type="entry name" value="Sec7"/>
    <property type="match status" value="1"/>
</dbReference>
<dbReference type="InterPro" id="IPR041175">
    <property type="entry name" value="VLRF1/Vms1"/>
</dbReference>
<organism evidence="24 25">
    <name type="scientific">Caenorhabditis bovis</name>
    <dbReference type="NCBI Taxonomy" id="2654633"/>
    <lineage>
        <taxon>Eukaryota</taxon>
        <taxon>Metazoa</taxon>
        <taxon>Ecdysozoa</taxon>
        <taxon>Nematoda</taxon>
        <taxon>Chromadorea</taxon>
        <taxon>Rhabditida</taxon>
        <taxon>Rhabditina</taxon>
        <taxon>Rhabditomorpha</taxon>
        <taxon>Rhabditoidea</taxon>
        <taxon>Rhabditidae</taxon>
        <taxon>Peloderinae</taxon>
        <taxon>Caenorhabditis</taxon>
    </lineage>
</organism>
<evidence type="ECO:0000313" key="24">
    <source>
        <dbReference type="EMBL" id="CAB3402791.1"/>
    </source>
</evidence>
<dbReference type="Proteomes" id="UP000494206">
    <property type="component" value="Unassembled WGS sequence"/>
</dbReference>
<dbReference type="InterPro" id="IPR000086">
    <property type="entry name" value="NUDIX_hydrolase_dom"/>
</dbReference>
<dbReference type="PANTHER" id="PTHR16036:SF2">
    <property type="entry name" value="TRNA ENDONUCLEASE ANKZF1"/>
    <property type="match status" value="1"/>
</dbReference>
<dbReference type="GO" id="GO:0005737">
    <property type="term" value="C:cytoplasm"/>
    <property type="evidence" value="ECO:0007669"/>
    <property type="project" value="UniProtKB-SubCell"/>
</dbReference>
<dbReference type="PROSITE" id="PS52044">
    <property type="entry name" value="VLRF1"/>
    <property type="match status" value="1"/>
</dbReference>
<dbReference type="NCBIfam" id="TIGR02150">
    <property type="entry name" value="IPP_isom_1"/>
    <property type="match status" value="1"/>
</dbReference>
<evidence type="ECO:0000256" key="2">
    <source>
        <dbReference type="ARBA" id="ARBA00003951"/>
    </source>
</evidence>
<reference evidence="24 25" key="1">
    <citation type="submission" date="2020-04" db="EMBL/GenBank/DDBJ databases">
        <authorList>
            <person name="Laetsch R D."/>
            <person name="Stevens L."/>
            <person name="Kumar S."/>
            <person name="Blaxter L. M."/>
        </authorList>
    </citation>
    <scope>NUCLEOTIDE SEQUENCE [LARGE SCALE GENOMIC DNA]</scope>
</reference>
<evidence type="ECO:0000256" key="5">
    <source>
        <dbReference type="ARBA" id="ARBA00007579"/>
    </source>
</evidence>
<evidence type="ECO:0000256" key="8">
    <source>
        <dbReference type="ARBA" id="ARBA00022490"/>
    </source>
</evidence>
<dbReference type="GO" id="GO:0016787">
    <property type="term" value="F:hydrolase activity"/>
    <property type="evidence" value="ECO:0007669"/>
    <property type="project" value="UniProtKB-KW"/>
</dbReference>
<dbReference type="SUPFAM" id="SSF55811">
    <property type="entry name" value="Nudix"/>
    <property type="match status" value="1"/>
</dbReference>
<evidence type="ECO:0000256" key="13">
    <source>
        <dbReference type="ARBA" id="ARBA00023043"/>
    </source>
</evidence>
<evidence type="ECO:0000259" key="23">
    <source>
        <dbReference type="PROSITE" id="PS52044"/>
    </source>
</evidence>
<keyword evidence="15" id="KW-0414">Isoprene biosynthesis</keyword>
<dbReference type="InterPro" id="IPR047139">
    <property type="entry name" value="ANKZ1/VMS1"/>
</dbReference>
<sequence>MAMTDEERANLPRVRKRKLQLKAEIMEIRNEVAEVEAELEALYYVDETSKNRNRILLTGRKKFNQDPWKGLDYLAEKGFVARDPKTFAQWMYKGDGLSKTSIGDVLGSNDPFALETLEEFTKCHDFTNMFIVDALRSFLWSFRLPGEAQKIDRIIEKFAIHYVSQNENVVATADACHTVAYSCIMLNTLLHNPNVKDRPTFERYVNMNKELLEANAVSMQTLQAIYDSIKSSEFKIPQDDTGSISDILLHAEREGWLYKQSSGQFLSGALSWKRRWFVLSDTCLYYFEQTTDKEPRGIIPLRNVGIRRVEQASRPHMFEIYSLSDERIKACKTEQDGRMVEGRHSVYRMCAMRYTLKSIEWLNGVELFEDKKINEEVEDVELQGVATTDESLALMLEWKMRVSEDSEKCTTCECDIDFGDRVALVEHYQSAWHRTNVRRKARNLNVLSEEEFEGMDENETFQDTKNQKIENEESSDEEDIDLCMLPAGRSFFIQNNNVFSVAKCILHNDEPNVSNAMFARPFDCAIFLLNGGHFAAGVFVNDRLLAHRSFHRYVARAKQGGVQSQYDNSQGNAKSAGAGLRRYNEQKMKEEIHHLLSSWKEHIVKSPLIFLRCASYQKSIFLDSDAGIFRGDPRLRTIPFETKRPTVDEVSNTWNRLQIVEEHGSLEQFREEMKELNEKRKRVVQRVERKKKNENWIGEWDKNQRNKEEKKNDENQDIRKKDHIKIRPAEPKIVDPWPALSEEWRKIIYQLVRTDNVDGLKVKIEEINEENREQAKEYLRTVRFPPENFSLLHICASKELPKVLSYLLTEVSCDPSCKDKSGKPPYSLSANKQIKEVFIQFRADNPDKFTWSRTHIPEPPKKMVLTIEEQERLAEKKREKKLKQKEKIKQKKDEAAREEAIRKECEKWLNMSEREKRAEIAERRLAGLPPITRCHQCGKMRTSIQRLSSIGVPRRMRLSQYDATQVQYMKEACIRVDELDNVIMPVSKEEAHSSQHLVLHRAFSVFSFTKQNKLLLQKRSPQKITFPNLWTNTCCSHPLHNDSEINGVIGAKKAAVRKLKHELGVEGVDANEFFLKGRYIYRAEMSDAPWGEHELDYALLLKGIGANNCNINYNEVSDVKEVELEELQEWIKKEPQSFTPWMRMIKYHVSRSARLWAFWSNLPANMLKKYPEQTIFYATFGVATLFIGAYKFKKYLNDSDKPYYRGYYDVVRPNDPIALNWRKPEEYPAPYLLSSVETAH</sequence>
<dbReference type="Pfam" id="PF00169">
    <property type="entry name" value="PH"/>
    <property type="match status" value="1"/>
</dbReference>
<evidence type="ECO:0000256" key="16">
    <source>
        <dbReference type="ARBA" id="ARBA00023235"/>
    </source>
</evidence>
<comment type="catalytic activity">
    <reaction evidence="1">
        <text>isopentenyl diphosphate = dimethylallyl diphosphate</text>
        <dbReference type="Rhea" id="RHEA:23284"/>
        <dbReference type="ChEBI" id="CHEBI:57623"/>
        <dbReference type="ChEBI" id="CHEBI:128769"/>
        <dbReference type="EC" id="5.3.3.2"/>
    </reaction>
</comment>
<keyword evidence="12 17" id="KW-0378">Hydrolase</keyword>
<evidence type="ECO:0000256" key="18">
    <source>
        <dbReference type="SAM" id="Coils"/>
    </source>
</evidence>
<keyword evidence="13" id="KW-0040">ANK repeat</keyword>
<evidence type="ECO:0000256" key="4">
    <source>
        <dbReference type="ARBA" id="ARBA00004826"/>
    </source>
</evidence>
<evidence type="ECO:0000256" key="14">
    <source>
        <dbReference type="ARBA" id="ARBA00023054"/>
    </source>
</evidence>
<proteinExistence type="inferred from homology"/>
<dbReference type="FunFam" id="1.10.1000.11:FF:000002">
    <property type="entry name" value="Cytohesin 1"/>
    <property type="match status" value="1"/>
</dbReference>
<accession>A0A8S1EXP9</accession>
<feature type="region of interest" description="Disordered" evidence="19">
    <location>
        <begin position="703"/>
        <end position="723"/>
    </location>
</feature>
<evidence type="ECO:0000256" key="9">
    <source>
        <dbReference type="ARBA" id="ARBA00022722"/>
    </source>
</evidence>
<keyword evidence="16" id="KW-0413">Isomerase</keyword>
<dbReference type="GO" id="GO:0004519">
    <property type="term" value="F:endonuclease activity"/>
    <property type="evidence" value="ECO:0007669"/>
    <property type="project" value="UniProtKB-KW"/>
</dbReference>
<dbReference type="GO" id="GO:0032012">
    <property type="term" value="P:regulation of ARF protein signal transduction"/>
    <property type="evidence" value="ECO:0007669"/>
    <property type="project" value="InterPro"/>
</dbReference>
<dbReference type="Pfam" id="PF18826">
    <property type="entry name" value="bVLRF1"/>
    <property type="match status" value="1"/>
</dbReference>
<dbReference type="PANTHER" id="PTHR16036">
    <property type="entry name" value="ANKYRIN REPEAT AND ZINC FINGER DOMAIN-CONTAINING PROTEIN 1"/>
    <property type="match status" value="1"/>
</dbReference>
<dbReference type="SUPFAM" id="SSF50729">
    <property type="entry name" value="PH domain-like"/>
    <property type="match status" value="1"/>
</dbReference>
<evidence type="ECO:0000259" key="21">
    <source>
        <dbReference type="PROSITE" id="PS50190"/>
    </source>
</evidence>
<dbReference type="PROSITE" id="PS00028">
    <property type="entry name" value="ZINC_FINGER_C2H2_1"/>
    <property type="match status" value="1"/>
</dbReference>
<dbReference type="InterPro" id="IPR011876">
    <property type="entry name" value="IsopentenylPP_isomerase_typ1"/>
</dbReference>
<feature type="domain" description="SEC7" evidence="21">
    <location>
        <begin position="45"/>
        <end position="232"/>
    </location>
</feature>
<dbReference type="Pfam" id="PF01369">
    <property type="entry name" value="Sec7"/>
    <property type="match status" value="1"/>
</dbReference>
<dbReference type="CDD" id="cd02885">
    <property type="entry name" value="NUDIX_IPP_Isomerase"/>
    <property type="match status" value="1"/>
</dbReference>
<feature type="active site" evidence="17">
    <location>
        <position position="563"/>
    </location>
</feature>
<feature type="domain" description="PH" evidence="20">
    <location>
        <begin position="250"/>
        <end position="370"/>
    </location>
</feature>
<comment type="similarity">
    <text evidence="6 17">Belongs to the ANKZF1/VMS1 family.</text>
</comment>
<evidence type="ECO:0000256" key="17">
    <source>
        <dbReference type="PROSITE-ProRule" id="PRU01389"/>
    </source>
</evidence>
<feature type="domain" description="VLRF1" evidence="23">
    <location>
        <begin position="520"/>
        <end position="660"/>
    </location>
</feature>
<dbReference type="SUPFAM" id="SSF48425">
    <property type="entry name" value="Sec7 domain"/>
    <property type="match status" value="1"/>
</dbReference>
<evidence type="ECO:0000313" key="25">
    <source>
        <dbReference type="Proteomes" id="UP000494206"/>
    </source>
</evidence>
<comment type="similarity">
    <text evidence="5">Belongs to the IPP isomerase type 1 family.</text>
</comment>
<comment type="caution">
    <text evidence="24">The sequence shown here is derived from an EMBL/GenBank/DDBJ whole genome shotgun (WGS) entry which is preliminary data.</text>
</comment>
<dbReference type="InterPro" id="IPR015797">
    <property type="entry name" value="NUDIX_hydrolase-like_dom_sf"/>
</dbReference>
<dbReference type="EC" id="5.3.3.2" evidence="7"/>
<dbReference type="OrthoDB" id="430364at2759"/>